<dbReference type="AlphaFoldDB" id="A0A494Y9I3"/>
<feature type="transmembrane region" description="Helical" evidence="6">
    <location>
        <begin position="176"/>
        <end position="196"/>
    </location>
</feature>
<evidence type="ECO:0000256" key="4">
    <source>
        <dbReference type="ARBA" id="ARBA00022989"/>
    </source>
</evidence>
<feature type="transmembrane region" description="Helical" evidence="6">
    <location>
        <begin position="305"/>
        <end position="323"/>
    </location>
</feature>
<dbReference type="CDD" id="cd06579">
    <property type="entry name" value="TM_PBP1_transp_AraH_like"/>
    <property type="match status" value="1"/>
</dbReference>
<dbReference type="GO" id="GO:0022857">
    <property type="term" value="F:transmembrane transporter activity"/>
    <property type="evidence" value="ECO:0007669"/>
    <property type="project" value="InterPro"/>
</dbReference>
<feature type="transmembrane region" description="Helical" evidence="6">
    <location>
        <begin position="258"/>
        <end position="278"/>
    </location>
</feature>
<evidence type="ECO:0000256" key="2">
    <source>
        <dbReference type="ARBA" id="ARBA00022475"/>
    </source>
</evidence>
<dbReference type="PANTHER" id="PTHR32196:SF72">
    <property type="entry name" value="RIBOSE IMPORT PERMEASE PROTEIN RBSC"/>
    <property type="match status" value="1"/>
</dbReference>
<comment type="caution">
    <text evidence="7">The sequence shown here is derived from an EMBL/GenBank/DDBJ whole genome shotgun (WGS) entry which is preliminary data.</text>
</comment>
<proteinExistence type="predicted"/>
<evidence type="ECO:0000256" key="6">
    <source>
        <dbReference type="SAM" id="Phobius"/>
    </source>
</evidence>
<evidence type="ECO:0000256" key="5">
    <source>
        <dbReference type="ARBA" id="ARBA00023136"/>
    </source>
</evidence>
<evidence type="ECO:0000313" key="8">
    <source>
        <dbReference type="Proteomes" id="UP000270342"/>
    </source>
</evidence>
<evidence type="ECO:0000256" key="3">
    <source>
        <dbReference type="ARBA" id="ARBA00022692"/>
    </source>
</evidence>
<keyword evidence="3 6" id="KW-0812">Transmembrane</keyword>
<keyword evidence="4 6" id="KW-1133">Transmembrane helix</keyword>
<reference evidence="7 8" key="1">
    <citation type="submission" date="2018-10" db="EMBL/GenBank/DDBJ databases">
        <title>Robbsia sp. DHC34, isolated from soil.</title>
        <authorList>
            <person name="Gao Z.-H."/>
            <person name="Qiu L.-H."/>
        </authorList>
    </citation>
    <scope>NUCLEOTIDE SEQUENCE [LARGE SCALE GENOMIC DNA]</scope>
    <source>
        <strain evidence="7 8">DHC34</strain>
    </source>
</reference>
<sequence length="333" mass="33824">MNTAVNPIRKSPNRAGGLRAVSFDASGLLPVVVVLALIAFFSVATSSFWTLRNLTALSGQTGTLLIVCLGSTFVVLMGSIDLSIGAIVLLVGAATVQLLNATPLGFAVVPAAALAGALLGVLNGAIYAYGRVPSFVVTLGSLSVFSGAGLLLLGGRAIQFNFDGFDAIAIGQWVPRLPNIALFGLIAWALTVVVSARTRFGRYMFLIGGGENIARTAGVPVRPYKIAAFGVSGLLAGLGAAFAVARLGAAGPSLGQDLLLNSLAAIVVGGTSLAGGVGGPQRTLLGVLIISILDDGLNLMGVSEYTQMIVKGLVVIAAVLVSRRGNTRALIIK</sequence>
<dbReference type="Proteomes" id="UP000270342">
    <property type="component" value="Unassembled WGS sequence"/>
</dbReference>
<keyword evidence="5 6" id="KW-0472">Membrane</keyword>
<dbReference type="RefSeq" id="WP_121085669.1">
    <property type="nucleotide sequence ID" value="NZ_RBZU01000003.1"/>
</dbReference>
<organism evidence="7 8">
    <name type="scientific">Pararobbsia silviterrae</name>
    <dbReference type="NCBI Taxonomy" id="1792498"/>
    <lineage>
        <taxon>Bacteria</taxon>
        <taxon>Pseudomonadati</taxon>
        <taxon>Pseudomonadota</taxon>
        <taxon>Betaproteobacteria</taxon>
        <taxon>Burkholderiales</taxon>
        <taxon>Burkholderiaceae</taxon>
        <taxon>Pararobbsia</taxon>
    </lineage>
</organism>
<accession>A0A494Y9I3</accession>
<comment type="subcellular location">
    <subcellularLocation>
        <location evidence="1">Cell membrane</location>
        <topology evidence="1">Multi-pass membrane protein</topology>
    </subcellularLocation>
</comment>
<dbReference type="OrthoDB" id="8897092at2"/>
<feature type="transmembrane region" description="Helical" evidence="6">
    <location>
        <begin position="135"/>
        <end position="155"/>
    </location>
</feature>
<dbReference type="InterPro" id="IPR001851">
    <property type="entry name" value="ABC_transp_permease"/>
</dbReference>
<evidence type="ECO:0000256" key="1">
    <source>
        <dbReference type="ARBA" id="ARBA00004651"/>
    </source>
</evidence>
<keyword evidence="8" id="KW-1185">Reference proteome</keyword>
<evidence type="ECO:0000313" key="7">
    <source>
        <dbReference type="EMBL" id="RKP56560.1"/>
    </source>
</evidence>
<feature type="transmembrane region" description="Helical" evidence="6">
    <location>
        <begin position="21"/>
        <end position="44"/>
    </location>
</feature>
<dbReference type="EMBL" id="RBZU01000003">
    <property type="protein sequence ID" value="RKP56560.1"/>
    <property type="molecule type" value="Genomic_DNA"/>
</dbReference>
<protein>
    <submittedName>
        <fullName evidence="7">ABC transporter permease</fullName>
    </submittedName>
</protein>
<dbReference type="PANTHER" id="PTHR32196">
    <property type="entry name" value="ABC TRANSPORTER PERMEASE PROTEIN YPHD-RELATED-RELATED"/>
    <property type="match status" value="1"/>
</dbReference>
<feature type="transmembrane region" description="Helical" evidence="6">
    <location>
        <begin position="104"/>
        <end position="129"/>
    </location>
</feature>
<gene>
    <name evidence="7" type="ORF">D7S86_09330</name>
</gene>
<dbReference type="GO" id="GO:0005886">
    <property type="term" value="C:plasma membrane"/>
    <property type="evidence" value="ECO:0007669"/>
    <property type="project" value="UniProtKB-SubCell"/>
</dbReference>
<feature type="transmembrane region" description="Helical" evidence="6">
    <location>
        <begin position="226"/>
        <end position="246"/>
    </location>
</feature>
<dbReference type="Pfam" id="PF02653">
    <property type="entry name" value="BPD_transp_2"/>
    <property type="match status" value="1"/>
</dbReference>
<name>A0A494Y9I3_9BURK</name>
<keyword evidence="2" id="KW-1003">Cell membrane</keyword>
<feature type="transmembrane region" description="Helical" evidence="6">
    <location>
        <begin position="64"/>
        <end position="92"/>
    </location>
</feature>